<dbReference type="GO" id="GO:0000001">
    <property type="term" value="P:mitochondrion inheritance"/>
    <property type="evidence" value="ECO:0007669"/>
    <property type="project" value="InterPro"/>
</dbReference>
<keyword evidence="12" id="KW-1185">Reference proteome</keyword>
<feature type="compositionally biased region" description="Basic and acidic residues" evidence="10">
    <location>
        <begin position="632"/>
        <end position="642"/>
    </location>
</feature>
<sequence>MPWPALCGTLAVRYAHSVGASAIAAICRNVPSRGLVMLTTIFSERRYICSFTHSCANSEFASLAPQLYTTRLFSNRRDLFTPTKLPKYAQLFSTLCCKGTNTAKLGLLSGVLVSEQHYSVSLFMYGRFSGRRAHYSRSRDATMVDAKVASEEFSSFKSDLKHQACKDTGSHTSSSDRHKYRQPNWKDAHNRPRIAAPDSYKALPEPPLDSFYFYHLAARQDILRELSGFLPRLRARLRRALKGSYQKRPWTIDDIFALITWVVMSQAMLLLIGTTTTVSVALWLLNRLQYQDWIARRLSEWVSSTLGISVSFESAIAPAWRHGTIRFNNVKIRCGPEHGATLPNGTQDTNFTMYDLHIDHIDVALSLWRWMDDRGLIRECSMRGVRGTVDRRQVQWYSDVIYNPSDYRLNHRPGYFDLELFEVDDMLLNVHPWQDFRPITISIYSANLPRFRDRWLLYDSLNANSIVGMYDGSLFTIHKAHKHLPAQVYTGRMLETFQSSLLRADARPTSIKAHPNSSGERTAHVQVDNLNIDHINSGVEGPIGWITSGRLNVSALIDFPSQPSGADPAKAIKRLVDDINDSIDVVILPSVPDWSNPESSPNPLVRTMHHLDMIDSPLAQKMHERLWRRAERERQRRLEKQRQRTSSWSQPLAPVSMHHHGRVLQDDAYDSQCPDTFQPAAIYSDPTAVHVDLQVEFNNIRAAVPLTVQRTDYPLLSSVLVRPIIAYMNAHRMSLPMRCQLRLRPDDFDGAWSFWESGADTLMAQGIGAAFVQLAKNERERNRRLKLVGWWSIAAIARQFARVLDYIYGHHSFFYAE</sequence>
<keyword evidence="8" id="KW-0472">Membrane</keyword>
<proteinExistence type="inferred from homology"/>
<accession>A0A2G5BGU7</accession>
<name>A0A2G5BGU7_COERN</name>
<evidence type="ECO:0000256" key="4">
    <source>
        <dbReference type="ARBA" id="ARBA00022792"/>
    </source>
</evidence>
<dbReference type="OrthoDB" id="17678at2759"/>
<organism evidence="11 12">
    <name type="scientific">Coemansia reversa (strain ATCC 12441 / NRRL 1564)</name>
    <dbReference type="NCBI Taxonomy" id="763665"/>
    <lineage>
        <taxon>Eukaryota</taxon>
        <taxon>Fungi</taxon>
        <taxon>Fungi incertae sedis</taxon>
        <taxon>Zoopagomycota</taxon>
        <taxon>Kickxellomycotina</taxon>
        <taxon>Kickxellomycetes</taxon>
        <taxon>Kickxellales</taxon>
        <taxon>Kickxellaceae</taxon>
        <taxon>Coemansia</taxon>
    </lineage>
</organism>
<keyword evidence="7" id="KW-0496">Mitochondrion</keyword>
<gene>
    <name evidence="11" type="ORF">COEREDRAFT_80123</name>
</gene>
<evidence type="ECO:0000256" key="3">
    <source>
        <dbReference type="ARBA" id="ARBA00022692"/>
    </source>
</evidence>
<reference evidence="11 12" key="1">
    <citation type="journal article" date="2015" name="Genome Biol. Evol.">
        <title>Phylogenomic analyses indicate that early fungi evolved digesting cell walls of algal ancestors of land plants.</title>
        <authorList>
            <person name="Chang Y."/>
            <person name="Wang S."/>
            <person name="Sekimoto S."/>
            <person name="Aerts A.L."/>
            <person name="Choi C."/>
            <person name="Clum A."/>
            <person name="LaButti K.M."/>
            <person name="Lindquist E.A."/>
            <person name="Yee Ngan C."/>
            <person name="Ohm R.A."/>
            <person name="Salamov A.A."/>
            <person name="Grigoriev I.V."/>
            <person name="Spatafora J.W."/>
            <person name="Berbee M.L."/>
        </authorList>
    </citation>
    <scope>NUCLEOTIDE SEQUENCE [LARGE SCALE GENOMIC DNA]</scope>
    <source>
        <strain evidence="11 12">NRRL 1564</strain>
    </source>
</reference>
<dbReference type="GO" id="GO:0005743">
    <property type="term" value="C:mitochondrial inner membrane"/>
    <property type="evidence" value="ECO:0007669"/>
    <property type="project" value="UniProtKB-SubCell"/>
</dbReference>
<comment type="subcellular location">
    <subcellularLocation>
        <location evidence="1">Mitochondrion inner membrane</location>
    </subcellularLocation>
</comment>
<evidence type="ECO:0000256" key="9">
    <source>
        <dbReference type="ARBA" id="ARBA00025191"/>
    </source>
</evidence>
<evidence type="ECO:0000256" key="2">
    <source>
        <dbReference type="ARBA" id="ARBA00005687"/>
    </source>
</evidence>
<keyword evidence="5" id="KW-0809">Transit peptide</keyword>
<comment type="function">
    <text evidence="9">Involved in the organization of the mitochondrial membranes and the global structure of the mitochondria. Also required for mitochondrial distribution and mobility as well as for the maintenance of mitochondrial DNA nucleoids structures.</text>
</comment>
<keyword evidence="6" id="KW-1133">Transmembrane helix</keyword>
<comment type="similarity">
    <text evidence="2">Belongs to the MDM31/MDM32 family.</text>
</comment>
<feature type="compositionally biased region" description="Basic and acidic residues" evidence="10">
    <location>
        <begin position="164"/>
        <end position="177"/>
    </location>
</feature>
<evidence type="ECO:0000256" key="10">
    <source>
        <dbReference type="SAM" id="MobiDB-lite"/>
    </source>
</evidence>
<dbReference type="InterPro" id="IPR012571">
    <property type="entry name" value="Mdm31/Mdm32"/>
</dbReference>
<dbReference type="STRING" id="763665.A0A2G5BGU7"/>
<evidence type="ECO:0008006" key="13">
    <source>
        <dbReference type="Google" id="ProtNLM"/>
    </source>
</evidence>
<protein>
    <recommendedName>
        <fullName evidence="13">Mitochondrial distribution and morphology protein family 31/32</fullName>
    </recommendedName>
</protein>
<dbReference type="Pfam" id="PF08118">
    <property type="entry name" value="MDM31_MDM32"/>
    <property type="match status" value="2"/>
</dbReference>
<evidence type="ECO:0000256" key="1">
    <source>
        <dbReference type="ARBA" id="ARBA00004273"/>
    </source>
</evidence>
<dbReference type="Proteomes" id="UP000242474">
    <property type="component" value="Unassembled WGS sequence"/>
</dbReference>
<evidence type="ECO:0000256" key="7">
    <source>
        <dbReference type="ARBA" id="ARBA00023128"/>
    </source>
</evidence>
<feature type="region of interest" description="Disordered" evidence="10">
    <location>
        <begin position="632"/>
        <end position="653"/>
    </location>
</feature>
<dbReference type="GO" id="GO:0007005">
    <property type="term" value="P:mitochondrion organization"/>
    <property type="evidence" value="ECO:0007669"/>
    <property type="project" value="InterPro"/>
</dbReference>
<dbReference type="EMBL" id="KZ303491">
    <property type="protein sequence ID" value="PIA18225.1"/>
    <property type="molecule type" value="Genomic_DNA"/>
</dbReference>
<dbReference type="AlphaFoldDB" id="A0A2G5BGU7"/>
<evidence type="ECO:0000313" key="12">
    <source>
        <dbReference type="Proteomes" id="UP000242474"/>
    </source>
</evidence>
<evidence type="ECO:0000256" key="5">
    <source>
        <dbReference type="ARBA" id="ARBA00022946"/>
    </source>
</evidence>
<evidence type="ECO:0000256" key="6">
    <source>
        <dbReference type="ARBA" id="ARBA00022989"/>
    </source>
</evidence>
<dbReference type="PANTHER" id="PTHR31068:SF0">
    <property type="entry name" value="MITOCHONDRIAL DISTRIBUTION AND MORPHOLOGY PROTEIN 31"/>
    <property type="match status" value="1"/>
</dbReference>
<evidence type="ECO:0000256" key="8">
    <source>
        <dbReference type="ARBA" id="ARBA00023136"/>
    </source>
</evidence>
<evidence type="ECO:0000313" key="11">
    <source>
        <dbReference type="EMBL" id="PIA18225.1"/>
    </source>
</evidence>
<keyword evidence="4" id="KW-0999">Mitochondrion inner membrane</keyword>
<keyword evidence="3" id="KW-0812">Transmembrane</keyword>
<dbReference type="PANTHER" id="PTHR31068">
    <property type="entry name" value="MITOCHONDRIAL DISTRIBUTION AND MORPHOLOGY PROTEIN 31"/>
    <property type="match status" value="1"/>
</dbReference>
<feature type="region of interest" description="Disordered" evidence="10">
    <location>
        <begin position="164"/>
        <end position="184"/>
    </location>
</feature>